<comment type="caution">
    <text evidence="2">The sequence shown here is derived from an EMBL/GenBank/DDBJ whole genome shotgun (WGS) entry which is preliminary data.</text>
</comment>
<evidence type="ECO:0000313" key="2">
    <source>
        <dbReference type="EMBL" id="CAL1671711.1"/>
    </source>
</evidence>
<dbReference type="EMBL" id="CAXIPU020000424">
    <property type="protein sequence ID" value="CAL1671711.1"/>
    <property type="molecule type" value="Genomic_DNA"/>
</dbReference>
<protein>
    <recommendedName>
        <fullName evidence="1">Integrase catalytic domain-containing protein</fullName>
    </recommendedName>
</protein>
<name>A0AAV2MXR7_9HYME</name>
<dbReference type="InterPro" id="IPR058913">
    <property type="entry name" value="Integrase_dom_put"/>
</dbReference>
<dbReference type="InterPro" id="IPR012337">
    <property type="entry name" value="RNaseH-like_sf"/>
</dbReference>
<dbReference type="PANTHER" id="PTHR46791:SF9">
    <property type="entry name" value="INTEGRASE CATALYTIC DOMAIN-CONTAINING PROTEIN"/>
    <property type="match status" value="1"/>
</dbReference>
<dbReference type="GO" id="GO:0015074">
    <property type="term" value="P:DNA integration"/>
    <property type="evidence" value="ECO:0007669"/>
    <property type="project" value="InterPro"/>
</dbReference>
<reference evidence="2" key="1">
    <citation type="submission" date="2024-04" db="EMBL/GenBank/DDBJ databases">
        <authorList>
            <consortium name="Molecular Ecology Group"/>
        </authorList>
    </citation>
    <scope>NUCLEOTIDE SEQUENCE</scope>
</reference>
<accession>A0AAV2MXR7</accession>
<evidence type="ECO:0000313" key="3">
    <source>
        <dbReference type="Proteomes" id="UP001497644"/>
    </source>
</evidence>
<proteinExistence type="predicted"/>
<evidence type="ECO:0000259" key="1">
    <source>
        <dbReference type="PROSITE" id="PS50994"/>
    </source>
</evidence>
<sequence>MLYDDGWTVSEMAKHLGCSKKTVYQKLYSLNMPIRARYAQIPDDDLKLEIVKIHEEHPNAGQTMVQAYLKAAGFHVQRYKVRQALNEIDPIGTASRWSQSIKRRTYKVATPNSLWHMDAHLKLSRWNFVIHGCIDGYSRLIIYLKCKTSIQAEPVVTLFAEAVGSYGLPSRVRSDHGYENILVAFLMNTIRGLNRRSHLTGKSVHNQRIERLWVDVFKEVCDSVYSESYALENDNLMNVNNLVHRFCVQYVYKKVIDRRLISFQSAWNVHNLRTENNRSPRQLWLEGMLQNYNTTSTAVQDVFETNMNLHERLSESLRIIGVDVSTLIINRDNIDSLSSNFTASLDLSEVQKMHLENIITLDKSDREKYTLC</sequence>
<dbReference type="GO" id="GO:0003676">
    <property type="term" value="F:nucleic acid binding"/>
    <property type="evidence" value="ECO:0007669"/>
    <property type="project" value="InterPro"/>
</dbReference>
<keyword evidence="3" id="KW-1185">Reference proteome</keyword>
<dbReference type="PANTHER" id="PTHR46791">
    <property type="entry name" value="EXPRESSED PROTEIN"/>
    <property type="match status" value="1"/>
</dbReference>
<feature type="domain" description="Integrase catalytic" evidence="1">
    <location>
        <begin position="107"/>
        <end position="288"/>
    </location>
</feature>
<dbReference type="Gene3D" id="1.10.10.60">
    <property type="entry name" value="Homeodomain-like"/>
    <property type="match status" value="1"/>
</dbReference>
<organism evidence="2 3">
    <name type="scientific">Lasius platythorax</name>
    <dbReference type="NCBI Taxonomy" id="488582"/>
    <lineage>
        <taxon>Eukaryota</taxon>
        <taxon>Metazoa</taxon>
        <taxon>Ecdysozoa</taxon>
        <taxon>Arthropoda</taxon>
        <taxon>Hexapoda</taxon>
        <taxon>Insecta</taxon>
        <taxon>Pterygota</taxon>
        <taxon>Neoptera</taxon>
        <taxon>Endopterygota</taxon>
        <taxon>Hymenoptera</taxon>
        <taxon>Apocrita</taxon>
        <taxon>Aculeata</taxon>
        <taxon>Formicoidea</taxon>
        <taxon>Formicidae</taxon>
        <taxon>Formicinae</taxon>
        <taxon>Lasius</taxon>
        <taxon>Lasius</taxon>
    </lineage>
</organism>
<dbReference type="Gene3D" id="3.30.420.10">
    <property type="entry name" value="Ribonuclease H-like superfamily/Ribonuclease H"/>
    <property type="match status" value="1"/>
</dbReference>
<dbReference type="PROSITE" id="PS50994">
    <property type="entry name" value="INTEGRASE"/>
    <property type="match status" value="1"/>
</dbReference>
<dbReference type="Pfam" id="PF24764">
    <property type="entry name" value="rva_4"/>
    <property type="match status" value="1"/>
</dbReference>
<dbReference type="InterPro" id="IPR001584">
    <property type="entry name" value="Integrase_cat-core"/>
</dbReference>
<gene>
    <name evidence="2" type="ORF">LPLAT_LOCUS5140</name>
</gene>
<dbReference type="Proteomes" id="UP001497644">
    <property type="component" value="Unassembled WGS sequence"/>
</dbReference>
<dbReference type="AlphaFoldDB" id="A0AAV2MXR7"/>
<dbReference type="InterPro" id="IPR036397">
    <property type="entry name" value="RNaseH_sf"/>
</dbReference>
<dbReference type="SUPFAM" id="SSF53098">
    <property type="entry name" value="Ribonuclease H-like"/>
    <property type="match status" value="1"/>
</dbReference>